<dbReference type="GO" id="GO:0005216">
    <property type="term" value="F:monoatomic ion channel activity"/>
    <property type="evidence" value="ECO:0007669"/>
    <property type="project" value="InterPro"/>
</dbReference>
<feature type="transmembrane region" description="Helical" evidence="6">
    <location>
        <begin position="459"/>
        <end position="477"/>
    </location>
</feature>
<keyword evidence="4 6" id="KW-0472">Membrane</keyword>
<dbReference type="GO" id="GO:0022832">
    <property type="term" value="F:voltage-gated channel activity"/>
    <property type="evidence" value="ECO:0007669"/>
    <property type="project" value="InterPro"/>
</dbReference>
<evidence type="ECO:0000256" key="2">
    <source>
        <dbReference type="ARBA" id="ARBA00022692"/>
    </source>
</evidence>
<reference evidence="8" key="3">
    <citation type="submission" date="2025-09" db="UniProtKB">
        <authorList>
            <consortium name="Ensembl"/>
        </authorList>
    </citation>
    <scope>IDENTIFICATION</scope>
</reference>
<feature type="region of interest" description="Disordered" evidence="5">
    <location>
        <begin position="22"/>
        <end position="65"/>
    </location>
</feature>
<reference evidence="8 9" key="1">
    <citation type="journal article" date="2020" name="Nat. Commun.">
        <title>Donkey genomes provide new insights into domestication and selection for coat color.</title>
        <authorList>
            <person name="Wang"/>
            <person name="C."/>
            <person name="Li"/>
            <person name="H."/>
            <person name="Guo"/>
            <person name="Y."/>
            <person name="Huang"/>
            <person name="J."/>
            <person name="Sun"/>
            <person name="Y."/>
            <person name="Min"/>
            <person name="J."/>
            <person name="Wang"/>
            <person name="J."/>
            <person name="Fang"/>
            <person name="X."/>
            <person name="Zhao"/>
            <person name="Z."/>
            <person name="Wang"/>
            <person name="S."/>
            <person name="Zhang"/>
            <person name="Y."/>
            <person name="Liu"/>
            <person name="Q."/>
            <person name="Jiang"/>
            <person name="Q."/>
            <person name="Wang"/>
            <person name="X."/>
            <person name="Guo"/>
            <person name="Y."/>
            <person name="Yang"/>
            <person name="C."/>
            <person name="Wang"/>
            <person name="Y."/>
            <person name="Tian"/>
            <person name="F."/>
            <person name="Zhuang"/>
            <person name="G."/>
            <person name="Fan"/>
            <person name="Y."/>
            <person name="Gao"/>
            <person name="Q."/>
            <person name="Li"/>
            <person name="Y."/>
            <person name="Ju"/>
            <person name="Z."/>
            <person name="Li"/>
            <person name="J."/>
            <person name="Li"/>
            <person name="R."/>
            <person name="Hou"/>
            <person name="M."/>
            <person name="Yang"/>
            <person name="G."/>
            <person name="Liu"/>
            <person name="G."/>
            <person name="Liu"/>
            <person name="W."/>
            <person name="Guo"/>
            <person name="J."/>
            <person name="Pan"/>
            <person name="S."/>
            <person name="Fan"/>
            <person name="G."/>
            <person name="Zhang"/>
            <person name="W."/>
            <person name="Zhang"/>
            <person name="R."/>
            <person name="Yu"/>
            <person name="J."/>
            <person name="Zhang"/>
            <person name="X."/>
            <person name="Yin"/>
            <person name="Q."/>
            <person name="Ji"/>
            <person name="C."/>
            <person name="Jin"/>
            <person name="Y."/>
            <person name="Yue"/>
            <person name="G."/>
            <person name="Liu"/>
            <person name="M."/>
            <person name="Xu"/>
            <person name="J."/>
            <person name="Liu"/>
            <person name="S."/>
            <person name="Jordana"/>
            <person name="J."/>
            <person name="Noce"/>
            <person name="A."/>
            <person name="Amills"/>
            <person name="M."/>
            <person name="Wu"/>
            <person name="D.D."/>
            <person name="Li"/>
            <person name="S."/>
            <person name="Zhou"/>
            <person name="X. and Zhong"/>
            <person name="J."/>
        </authorList>
    </citation>
    <scope>NUCLEOTIDE SEQUENCE [LARGE SCALE GENOMIC DNA]</scope>
</reference>
<dbReference type="Ensembl" id="ENSEAST00005072699.1">
    <property type="protein sequence ID" value="ENSEASP00005062226.1"/>
    <property type="gene ID" value="ENSEASG00005009481.2"/>
</dbReference>
<organism evidence="8 9">
    <name type="scientific">Equus asinus</name>
    <name type="common">Donkey</name>
    <name type="synonym">Equus africanus asinus</name>
    <dbReference type="NCBI Taxonomy" id="9793"/>
    <lineage>
        <taxon>Eukaryota</taxon>
        <taxon>Metazoa</taxon>
        <taxon>Chordata</taxon>
        <taxon>Craniata</taxon>
        <taxon>Vertebrata</taxon>
        <taxon>Euteleostomi</taxon>
        <taxon>Mammalia</taxon>
        <taxon>Eutheria</taxon>
        <taxon>Laurasiatheria</taxon>
        <taxon>Perissodactyla</taxon>
        <taxon>Equidae</taxon>
        <taxon>Equus</taxon>
    </lineage>
</organism>
<feature type="transmembrane region" description="Helical" evidence="6">
    <location>
        <begin position="108"/>
        <end position="130"/>
    </location>
</feature>
<dbReference type="Gene3D" id="1.20.120.350">
    <property type="entry name" value="Voltage-gated potassium channels. Chain C"/>
    <property type="match status" value="1"/>
</dbReference>
<proteinExistence type="predicted"/>
<dbReference type="GeneTree" id="ENSGT00940000158958"/>
<keyword evidence="2 6" id="KW-0812">Transmembrane</keyword>
<feature type="transmembrane region" description="Helical" evidence="6">
    <location>
        <begin position="301"/>
        <end position="324"/>
    </location>
</feature>
<sequence length="799" mass="91983">MAVSLDDDVPLILTLDEGGSAPLAPSNSLGQEELPSRNGGSYAIRDSQAPSLSSGTESSPSSTTRHNWEMNYQEAAIYLQEGENNDKFFTHPKDARALAAYLFAHNHLFYLMELSTALLLLLLSLCEAPAVPALRLGIYVHATLELFALMVVVFELCMKLRWLGLHTFIRHKRTMVKTSVLVVQFIEAIVVLVRQTSHMRVTRALRCIFLVDCRYCGGVRRNLRQIFQSLPPFMDILLLLLFFMIIFAILGFYLFSPNPSDPYFSTLENSIVSLFVLLTTANFPDVMMPSYSRNPWSCVFFIVYLSIELYFIMNLLLAVVFDTFNDIEKRKFKSLLLHKRTAIQHAYRLLVSQRKPAGISYRQFEGLMRFYKPRMSAGERYLTFKALNQSNTPLLSLKDFYDIYEVAALKWKAKSNREHWFDALPRTAFLIFKGINILVKSKAFQYFMCGNFFSKHVPWSYVIFLTIYAVELFLKVAGLGPVEYLSSGWNLFDFSVTALAFLGLLALAFNMEPFYFIVVLRPLQLLRLFKLKKRYRNVLDTMFELLPRMASLGLTLLIFYYSFAIVGMEFFCGILYPNCCNTSTVADAYRWLSHTEGNSTAVEEGYYYLNNFDNILNSFVTLFELTVVNNWYIIMEGVTSQTSHWSRLYFMTFYIVTMVVMTIIVAFILEAFVFRMNYSRKNQDSEVDGGITLEKEISRDELVAVLELYREARAATSDITQLLKILSQIERHEQNAVVFLGRRSRTKSDLSLKMYQEEIKEWYEEHARKQEEQQPQLSGSGGPATQQPPGSRLRSQTVT</sequence>
<dbReference type="PANTHER" id="PTHR46474:SF1">
    <property type="entry name" value="TWO PORE CHANNEL PROTEIN 1"/>
    <property type="match status" value="1"/>
</dbReference>
<feature type="domain" description="Ion transport" evidence="7">
    <location>
        <begin position="457"/>
        <end position="673"/>
    </location>
</feature>
<evidence type="ECO:0000256" key="4">
    <source>
        <dbReference type="ARBA" id="ARBA00023136"/>
    </source>
</evidence>
<name>A0A9L0K9T9_EQUAS</name>
<dbReference type="InterPro" id="IPR027359">
    <property type="entry name" value="Volt_channel_dom_sf"/>
</dbReference>
<gene>
    <name evidence="8" type="primary">TPCN1</name>
</gene>
<dbReference type="Proteomes" id="UP000694387">
    <property type="component" value="Chromosome 8"/>
</dbReference>
<feature type="region of interest" description="Disordered" evidence="5">
    <location>
        <begin position="765"/>
        <end position="799"/>
    </location>
</feature>
<dbReference type="InterPro" id="IPR028801">
    <property type="entry name" value="TPC1_animal"/>
</dbReference>
<dbReference type="FunFam" id="1.10.287.70:FF:000071">
    <property type="entry name" value="Two pore calcium channel protein 1"/>
    <property type="match status" value="1"/>
</dbReference>
<feature type="transmembrane region" description="Helical" evidence="6">
    <location>
        <begin position="552"/>
        <end position="576"/>
    </location>
</feature>
<evidence type="ECO:0000256" key="6">
    <source>
        <dbReference type="SAM" id="Phobius"/>
    </source>
</evidence>
<comment type="subcellular location">
    <subcellularLocation>
        <location evidence="1">Membrane</location>
        <topology evidence="1">Multi-pass membrane protein</topology>
    </subcellularLocation>
</comment>
<evidence type="ECO:0000313" key="8">
    <source>
        <dbReference type="Ensembl" id="ENSEASP00005062226.1"/>
    </source>
</evidence>
<feature type="transmembrane region" description="Helical" evidence="6">
    <location>
        <begin position="175"/>
        <end position="193"/>
    </location>
</feature>
<dbReference type="Gene3D" id="1.10.287.70">
    <property type="match status" value="2"/>
</dbReference>
<feature type="transmembrane region" description="Helical" evidence="6">
    <location>
        <begin position="236"/>
        <end position="255"/>
    </location>
</feature>
<protein>
    <submittedName>
        <fullName evidence="8">Two pore segment channel 1</fullName>
    </submittedName>
</protein>
<evidence type="ECO:0000256" key="5">
    <source>
        <dbReference type="SAM" id="MobiDB-lite"/>
    </source>
</evidence>
<evidence type="ECO:0000259" key="7">
    <source>
        <dbReference type="Pfam" id="PF00520"/>
    </source>
</evidence>
<dbReference type="GO" id="GO:0010008">
    <property type="term" value="C:endosome membrane"/>
    <property type="evidence" value="ECO:0007669"/>
    <property type="project" value="TreeGrafter"/>
</dbReference>
<keyword evidence="9" id="KW-1185">Reference proteome</keyword>
<evidence type="ECO:0000256" key="1">
    <source>
        <dbReference type="ARBA" id="ARBA00004141"/>
    </source>
</evidence>
<evidence type="ECO:0000256" key="3">
    <source>
        <dbReference type="ARBA" id="ARBA00022989"/>
    </source>
</evidence>
<feature type="compositionally biased region" description="Polar residues" evidence="5">
    <location>
        <begin position="773"/>
        <end position="799"/>
    </location>
</feature>
<dbReference type="InterPro" id="IPR005821">
    <property type="entry name" value="Ion_trans_dom"/>
</dbReference>
<accession>A0A9L0K9T9</accession>
<feature type="transmembrane region" description="Helical" evidence="6">
    <location>
        <begin position="136"/>
        <end position="154"/>
    </location>
</feature>
<reference evidence="8" key="2">
    <citation type="submission" date="2025-08" db="UniProtKB">
        <authorList>
            <consortium name="Ensembl"/>
        </authorList>
    </citation>
    <scope>IDENTIFICATION</scope>
</reference>
<dbReference type="Pfam" id="PF00520">
    <property type="entry name" value="Ion_trans"/>
    <property type="match status" value="2"/>
</dbReference>
<dbReference type="SUPFAM" id="SSF81324">
    <property type="entry name" value="Voltage-gated potassium channels"/>
    <property type="match status" value="2"/>
</dbReference>
<keyword evidence="3 6" id="KW-1133">Transmembrane helix</keyword>
<dbReference type="FunFam" id="1.10.287.70:FF:000062">
    <property type="entry name" value="Two pore calcium channel protein 1"/>
    <property type="match status" value="1"/>
</dbReference>
<feature type="domain" description="Ion transport" evidence="7">
    <location>
        <begin position="109"/>
        <end position="331"/>
    </location>
</feature>
<feature type="transmembrane region" description="Helical" evidence="6">
    <location>
        <begin position="262"/>
        <end position="281"/>
    </location>
</feature>
<feature type="transmembrane region" description="Helical" evidence="6">
    <location>
        <begin position="648"/>
        <end position="673"/>
    </location>
</feature>
<dbReference type="AlphaFoldDB" id="A0A9L0K9T9"/>
<dbReference type="GO" id="GO:0005765">
    <property type="term" value="C:lysosomal membrane"/>
    <property type="evidence" value="ECO:0007669"/>
    <property type="project" value="InterPro"/>
</dbReference>
<feature type="compositionally biased region" description="Low complexity" evidence="5">
    <location>
        <begin position="51"/>
        <end position="64"/>
    </location>
</feature>
<dbReference type="PANTHER" id="PTHR46474">
    <property type="entry name" value="TWO PORE CALCIUM CHANNEL PROTEIN 1"/>
    <property type="match status" value="1"/>
</dbReference>
<evidence type="ECO:0000313" key="9">
    <source>
        <dbReference type="Proteomes" id="UP000694387"/>
    </source>
</evidence>